<dbReference type="EMBL" id="CAADRA010005353">
    <property type="protein sequence ID" value="VFT88861.1"/>
    <property type="molecule type" value="Genomic_DNA"/>
</dbReference>
<dbReference type="GO" id="GO:0020037">
    <property type="term" value="F:heme binding"/>
    <property type="evidence" value="ECO:0007669"/>
    <property type="project" value="InterPro"/>
</dbReference>
<evidence type="ECO:0000313" key="7">
    <source>
        <dbReference type="EMBL" id="KAF0697293.1"/>
    </source>
</evidence>
<feature type="transmembrane region" description="Helical" evidence="6">
    <location>
        <begin position="16"/>
        <end position="35"/>
    </location>
</feature>
<evidence type="ECO:0000313" key="8">
    <source>
        <dbReference type="EMBL" id="VFT88861.1"/>
    </source>
</evidence>
<dbReference type="PANTHER" id="PTHR24305:SF166">
    <property type="entry name" value="CYTOCHROME P450 12A4, MITOCHONDRIAL-RELATED"/>
    <property type="match status" value="1"/>
</dbReference>
<keyword evidence="3 4" id="KW-0479">Metal-binding</keyword>
<evidence type="ECO:0000313" key="9">
    <source>
        <dbReference type="Proteomes" id="UP000332933"/>
    </source>
</evidence>
<keyword evidence="9" id="KW-1185">Reference proteome</keyword>
<name>A0A485KUV8_9STRA</name>
<dbReference type="Proteomes" id="UP000332933">
    <property type="component" value="Unassembled WGS sequence"/>
</dbReference>
<dbReference type="GO" id="GO:0004497">
    <property type="term" value="F:monooxygenase activity"/>
    <property type="evidence" value="ECO:0007669"/>
    <property type="project" value="UniProtKB-KW"/>
</dbReference>
<keyword evidence="6" id="KW-1133">Transmembrane helix</keyword>
<sequence length="469" mass="51885">MKVLSNLVPFLLEGTTSWSLLGVVVASLVVGYHVLRQKDHPLAHLPGPKPSSFLFGNMLEIMGAMSSWQTLGNYPEPFLSWVKTYGGVVRVRQLFSYALILTDPKAIQHVFLTHADNYTRDPMVSNFLADLLLGVGVISANGALHAKYRKLFSQHFAASNVKQYLALFESKTLAACDRLDLAIGACDHTILDMQDVMNQLMLGIMGLAACGLNFDDHPDSCVSRCRKSAAGDTNKKRSADQTHYDFLDAILSVSTTDEAIAHTMTVLFADLDTVSGVPGFTLALLAMHPDRGTNSSRMRRRPRASSWLTRDNGRSRRPPVYPRSSTPRVALHDDHVTMSDGTCFDVPKGTQISVKYGALHRNPKYWTRPDEFLPERFIEHSTDWTADVALRHGESSHAFYYMAFGAGATNCVGSRFALAEMQIMVATLVSRFDFELTANADLRHAFMGASLHPTYLEMAVRRVPPTPSA</sequence>
<organism evidence="8 9">
    <name type="scientific">Aphanomyces stellatus</name>
    <dbReference type="NCBI Taxonomy" id="120398"/>
    <lineage>
        <taxon>Eukaryota</taxon>
        <taxon>Sar</taxon>
        <taxon>Stramenopiles</taxon>
        <taxon>Oomycota</taxon>
        <taxon>Saprolegniomycetes</taxon>
        <taxon>Saprolegniales</taxon>
        <taxon>Verrucalvaceae</taxon>
        <taxon>Aphanomyces</taxon>
    </lineage>
</organism>
<dbReference type="SUPFAM" id="SSF48264">
    <property type="entry name" value="Cytochrome P450"/>
    <property type="match status" value="1"/>
</dbReference>
<evidence type="ECO:0000256" key="4">
    <source>
        <dbReference type="RuleBase" id="RU000461"/>
    </source>
</evidence>
<dbReference type="InterPro" id="IPR050121">
    <property type="entry name" value="Cytochrome_P450_monoxygenase"/>
</dbReference>
<reference evidence="8 9" key="1">
    <citation type="submission" date="2019-03" db="EMBL/GenBank/DDBJ databases">
        <authorList>
            <person name="Gaulin E."/>
            <person name="Dumas B."/>
        </authorList>
    </citation>
    <scope>NUCLEOTIDE SEQUENCE [LARGE SCALE GENOMIC DNA]</scope>
    <source>
        <strain evidence="8">CBS 568.67</strain>
    </source>
</reference>
<evidence type="ECO:0000256" key="2">
    <source>
        <dbReference type="ARBA" id="ARBA00010617"/>
    </source>
</evidence>
<evidence type="ECO:0000256" key="1">
    <source>
        <dbReference type="ARBA" id="ARBA00001971"/>
    </source>
</evidence>
<comment type="cofactor">
    <cofactor evidence="1 3">
        <name>heme</name>
        <dbReference type="ChEBI" id="CHEBI:30413"/>
    </cofactor>
</comment>
<reference evidence="7" key="2">
    <citation type="submission" date="2019-06" db="EMBL/GenBank/DDBJ databases">
        <title>Genomics analysis of Aphanomyces spp. identifies a new class of oomycete effector associated with host adaptation.</title>
        <authorList>
            <person name="Gaulin E."/>
        </authorList>
    </citation>
    <scope>NUCLEOTIDE SEQUENCE</scope>
    <source>
        <strain evidence="7">CBS 578.67</strain>
    </source>
</reference>
<keyword evidence="4" id="KW-0560">Oxidoreductase</keyword>
<feature type="region of interest" description="Disordered" evidence="5">
    <location>
        <begin position="291"/>
        <end position="328"/>
    </location>
</feature>
<dbReference type="OrthoDB" id="2843at2759"/>
<keyword evidence="6" id="KW-0472">Membrane</keyword>
<dbReference type="InterPro" id="IPR002401">
    <property type="entry name" value="Cyt_P450_E_grp-I"/>
</dbReference>
<dbReference type="Pfam" id="PF00067">
    <property type="entry name" value="p450"/>
    <property type="match status" value="2"/>
</dbReference>
<dbReference type="InterPro" id="IPR001128">
    <property type="entry name" value="Cyt_P450"/>
</dbReference>
<keyword evidence="4" id="KW-0503">Monooxygenase</keyword>
<dbReference type="PRINTS" id="PR00463">
    <property type="entry name" value="EP450I"/>
</dbReference>
<comment type="similarity">
    <text evidence="2 4">Belongs to the cytochrome P450 family.</text>
</comment>
<gene>
    <name evidence="8" type="primary">Aste57867_12006</name>
    <name evidence="7" type="ORF">As57867_011961</name>
    <name evidence="8" type="ORF">ASTE57867_12006</name>
</gene>
<keyword evidence="6" id="KW-0812">Transmembrane</keyword>
<dbReference type="InterPro" id="IPR017972">
    <property type="entry name" value="Cyt_P450_CS"/>
</dbReference>
<dbReference type="GO" id="GO:0005506">
    <property type="term" value="F:iron ion binding"/>
    <property type="evidence" value="ECO:0007669"/>
    <property type="project" value="InterPro"/>
</dbReference>
<dbReference type="EMBL" id="VJMH01005332">
    <property type="protein sequence ID" value="KAF0697293.1"/>
    <property type="molecule type" value="Genomic_DNA"/>
</dbReference>
<evidence type="ECO:0000256" key="5">
    <source>
        <dbReference type="SAM" id="MobiDB-lite"/>
    </source>
</evidence>
<protein>
    <submittedName>
        <fullName evidence="8">Aste57867_12006 protein</fullName>
    </submittedName>
</protein>
<dbReference type="InterPro" id="IPR036396">
    <property type="entry name" value="Cyt_P450_sf"/>
</dbReference>
<dbReference type="PROSITE" id="PS00086">
    <property type="entry name" value="CYTOCHROME_P450"/>
    <property type="match status" value="1"/>
</dbReference>
<dbReference type="GO" id="GO:0016705">
    <property type="term" value="F:oxidoreductase activity, acting on paired donors, with incorporation or reduction of molecular oxygen"/>
    <property type="evidence" value="ECO:0007669"/>
    <property type="project" value="InterPro"/>
</dbReference>
<dbReference type="PANTHER" id="PTHR24305">
    <property type="entry name" value="CYTOCHROME P450"/>
    <property type="match status" value="1"/>
</dbReference>
<evidence type="ECO:0000256" key="3">
    <source>
        <dbReference type="PIRSR" id="PIRSR602401-1"/>
    </source>
</evidence>
<keyword evidence="3 4" id="KW-0408">Iron</keyword>
<accession>A0A485KUV8</accession>
<feature type="binding site" description="axial binding residue" evidence="3">
    <location>
        <position position="411"/>
    </location>
    <ligand>
        <name>heme</name>
        <dbReference type="ChEBI" id="CHEBI:30413"/>
    </ligand>
    <ligandPart>
        <name>Fe</name>
        <dbReference type="ChEBI" id="CHEBI:18248"/>
    </ligandPart>
</feature>
<dbReference type="Gene3D" id="1.10.630.10">
    <property type="entry name" value="Cytochrome P450"/>
    <property type="match status" value="2"/>
</dbReference>
<proteinExistence type="inferred from homology"/>
<evidence type="ECO:0000256" key="6">
    <source>
        <dbReference type="SAM" id="Phobius"/>
    </source>
</evidence>
<keyword evidence="3 4" id="KW-0349">Heme</keyword>
<dbReference type="AlphaFoldDB" id="A0A485KUV8"/>